<feature type="chain" id="PRO_5037685906" evidence="1">
    <location>
        <begin position="30"/>
        <end position="202"/>
    </location>
</feature>
<name>A0A975BA55_9BACT</name>
<dbReference type="NCBIfam" id="TIGR02595">
    <property type="entry name" value="PEP_CTERM"/>
    <property type="match status" value="1"/>
</dbReference>
<dbReference type="EMBL" id="CP061799">
    <property type="protein sequence ID" value="QTA81796.1"/>
    <property type="molecule type" value="Genomic_DNA"/>
</dbReference>
<dbReference type="AlphaFoldDB" id="A0A975BA55"/>
<dbReference type="InterPro" id="IPR002102">
    <property type="entry name" value="Cohesin_dom"/>
</dbReference>
<dbReference type="Gene3D" id="2.60.40.680">
    <property type="match status" value="1"/>
</dbReference>
<dbReference type="CDD" id="cd08547">
    <property type="entry name" value="Type_II_cohesin"/>
    <property type="match status" value="1"/>
</dbReference>
<accession>A0A975BA55</accession>
<dbReference type="GO" id="GO:0030246">
    <property type="term" value="F:carbohydrate binding"/>
    <property type="evidence" value="ECO:0007669"/>
    <property type="project" value="InterPro"/>
</dbReference>
<dbReference type="RefSeq" id="WP_207687788.1">
    <property type="nucleotide sequence ID" value="NZ_CP061799.1"/>
</dbReference>
<dbReference type="InterPro" id="IPR013424">
    <property type="entry name" value="Ice-binding_C"/>
</dbReference>
<reference evidence="3" key="1">
    <citation type="journal article" date="2021" name="Microb. Physiol.">
        <title>Proteogenomic Insights into the Physiology of Marine, Sulfate-Reducing, Filamentous Desulfonema limicola and Desulfonema magnum.</title>
        <authorList>
            <person name="Schnaars V."/>
            <person name="Wohlbrand L."/>
            <person name="Scheve S."/>
            <person name="Hinrichs C."/>
            <person name="Reinhardt R."/>
            <person name="Rabus R."/>
        </authorList>
    </citation>
    <scope>NUCLEOTIDE SEQUENCE</scope>
    <source>
        <strain evidence="3">5ac10</strain>
    </source>
</reference>
<keyword evidence="1" id="KW-0732">Signal</keyword>
<dbReference type="InterPro" id="IPR008965">
    <property type="entry name" value="CBM2/CBM3_carb-bd_dom_sf"/>
</dbReference>
<keyword evidence="4" id="KW-1185">Reference proteome</keyword>
<evidence type="ECO:0000313" key="4">
    <source>
        <dbReference type="Proteomes" id="UP000663720"/>
    </source>
</evidence>
<evidence type="ECO:0000256" key="1">
    <source>
        <dbReference type="SAM" id="SignalP"/>
    </source>
</evidence>
<dbReference type="KEGG" id="dli:dnl_41460"/>
<dbReference type="SUPFAM" id="SSF49384">
    <property type="entry name" value="Carbohydrate-binding domain"/>
    <property type="match status" value="1"/>
</dbReference>
<evidence type="ECO:0000313" key="3">
    <source>
        <dbReference type="EMBL" id="QTA81796.1"/>
    </source>
</evidence>
<sequence>MKKQKKMMSCIQMLIMMVMPVFFCSQVLAVNLSFSPSEASFKTGDFINMDIIISGLENDDLASFDLNVNYDHTVLTFADYSLGNELGDLANFDADDWSLGDDGNGTINLSELSWLWDFSFQSDSFVLASISFLANSGNTSLQFSDVIFGNELGNPLYADMENASISVSGFEPVPEPCTIILLGIGLTGMAAFSKKSRVRRCL</sequence>
<organism evidence="3 4">
    <name type="scientific">Desulfonema limicola</name>
    <dbReference type="NCBI Taxonomy" id="45656"/>
    <lineage>
        <taxon>Bacteria</taxon>
        <taxon>Pseudomonadati</taxon>
        <taxon>Thermodesulfobacteriota</taxon>
        <taxon>Desulfobacteria</taxon>
        <taxon>Desulfobacterales</taxon>
        <taxon>Desulfococcaceae</taxon>
        <taxon>Desulfonema</taxon>
    </lineage>
</organism>
<dbReference type="Proteomes" id="UP000663720">
    <property type="component" value="Chromosome"/>
</dbReference>
<gene>
    <name evidence="3" type="ORF">dnl_41460</name>
</gene>
<evidence type="ECO:0000259" key="2">
    <source>
        <dbReference type="Pfam" id="PF00963"/>
    </source>
</evidence>
<proteinExistence type="predicted"/>
<feature type="domain" description="Cohesin" evidence="2">
    <location>
        <begin position="39"/>
        <end position="138"/>
    </location>
</feature>
<dbReference type="Pfam" id="PF00963">
    <property type="entry name" value="Cohesin"/>
    <property type="match status" value="1"/>
</dbReference>
<protein>
    <submittedName>
        <fullName evidence="3">Cohesin domain-containing protein, PEP-CTERM protein-sorting domain-containing</fullName>
    </submittedName>
</protein>
<feature type="signal peptide" evidence="1">
    <location>
        <begin position="1"/>
        <end position="29"/>
    </location>
</feature>
<dbReference type="GO" id="GO:0000272">
    <property type="term" value="P:polysaccharide catabolic process"/>
    <property type="evidence" value="ECO:0007669"/>
    <property type="project" value="InterPro"/>
</dbReference>